<dbReference type="Proteomes" id="UP000324513">
    <property type="component" value="Unassembled WGS sequence"/>
</dbReference>
<proteinExistence type="predicted"/>
<sequence length="80" mass="9125">MTQELIDQVTAVMQKLSDAKYPAIFITDDGEKAHVLKNCNAKSTSMLFINHVLATEEMQETFLTEMEKLSERSDLEETEN</sequence>
<gene>
    <name evidence="1" type="ORF">LX74_02205</name>
</gene>
<keyword evidence="2" id="KW-1185">Reference proteome</keyword>
<organism evidence="1 2">
    <name type="scientific">Elizabethkingia miricola</name>
    <name type="common">Chryseobacterium miricola</name>
    <dbReference type="NCBI Taxonomy" id="172045"/>
    <lineage>
        <taxon>Bacteria</taxon>
        <taxon>Pseudomonadati</taxon>
        <taxon>Bacteroidota</taxon>
        <taxon>Flavobacteriia</taxon>
        <taxon>Flavobacteriales</taxon>
        <taxon>Weeksellaceae</taxon>
        <taxon>Elizabethkingia</taxon>
    </lineage>
</organism>
<comment type="caution">
    <text evidence="1">The sequence shown here is derived from an EMBL/GenBank/DDBJ whole genome shotgun (WGS) entry which is preliminary data.</text>
</comment>
<dbReference type="RefSeq" id="WP_065082419.1">
    <property type="nucleotide sequence ID" value="NZ_FLSS01000012.1"/>
</dbReference>
<name>A0ABY3NG39_ELIMR</name>
<accession>A0ABY3NG39</accession>
<reference evidence="1 2" key="1">
    <citation type="submission" date="2019-07" db="EMBL/GenBank/DDBJ databases">
        <title>Genomic Encyclopedia of Archaeal and Bacterial Type Strains, Phase II (KMG-II): from individual species to whole genera.</title>
        <authorList>
            <person name="Goeker M."/>
        </authorList>
    </citation>
    <scope>NUCLEOTIDE SEQUENCE [LARGE SCALE GENOMIC DNA]</scope>
    <source>
        <strain evidence="1 2">DSM 14571</strain>
    </source>
</reference>
<evidence type="ECO:0000313" key="2">
    <source>
        <dbReference type="Proteomes" id="UP000324513"/>
    </source>
</evidence>
<protein>
    <submittedName>
        <fullName evidence="1">Uncharacterized protein</fullName>
    </submittedName>
</protein>
<dbReference type="EMBL" id="VNHK01000006">
    <property type="protein sequence ID" value="TYO91954.1"/>
    <property type="molecule type" value="Genomic_DNA"/>
</dbReference>
<evidence type="ECO:0000313" key="1">
    <source>
        <dbReference type="EMBL" id="TYO91954.1"/>
    </source>
</evidence>